<dbReference type="HOGENOM" id="CLU_2638055_0_0_1"/>
<name>J9DA81_EDHAE</name>
<protein>
    <submittedName>
        <fullName evidence="2">Uncharacterized protein</fullName>
    </submittedName>
</protein>
<evidence type="ECO:0000313" key="2">
    <source>
        <dbReference type="EMBL" id="EJW04636.1"/>
    </source>
</evidence>
<dbReference type="Proteomes" id="UP000003163">
    <property type="component" value="Unassembled WGS sequence"/>
</dbReference>
<evidence type="ECO:0000313" key="3">
    <source>
        <dbReference type="Proteomes" id="UP000003163"/>
    </source>
</evidence>
<dbReference type="VEuPathDB" id="MicrosporidiaDB:EDEG_01163"/>
<keyword evidence="1" id="KW-0812">Transmembrane</keyword>
<gene>
    <name evidence="2" type="ORF">EDEG_01163</name>
</gene>
<keyword evidence="1" id="KW-1133">Transmembrane helix</keyword>
<reference evidence="2 3" key="1">
    <citation type="submission" date="2011-08" db="EMBL/GenBank/DDBJ databases">
        <authorList>
            <person name="Liu Z.J."/>
            <person name="Shi F.L."/>
            <person name="Lu J.Q."/>
            <person name="Li M."/>
            <person name="Wang Z.L."/>
        </authorList>
    </citation>
    <scope>NUCLEOTIDE SEQUENCE [LARGE SCALE GENOMIC DNA]</scope>
    <source>
        <strain evidence="2 3">USNM 41457</strain>
    </source>
</reference>
<organism evidence="2 3">
    <name type="scientific">Edhazardia aedis (strain USNM 41457)</name>
    <name type="common">Microsporidian parasite</name>
    <dbReference type="NCBI Taxonomy" id="1003232"/>
    <lineage>
        <taxon>Eukaryota</taxon>
        <taxon>Fungi</taxon>
        <taxon>Fungi incertae sedis</taxon>
        <taxon>Microsporidia</taxon>
        <taxon>Edhazardia</taxon>
    </lineage>
</organism>
<accession>J9DA81</accession>
<comment type="caution">
    <text evidence="2">The sequence shown here is derived from an EMBL/GenBank/DDBJ whole genome shotgun (WGS) entry which is preliminary data.</text>
</comment>
<keyword evidence="1" id="KW-0472">Membrane</keyword>
<evidence type="ECO:0000256" key="1">
    <source>
        <dbReference type="SAM" id="Phobius"/>
    </source>
</evidence>
<proteinExistence type="predicted"/>
<sequence>MIFAETTQTWFFTMGKSIYCIINYNVNFLKVMKLFEKYKTVNKHTGLQYKIKYCSILFSYLLNNFLSHLLFLSMFCL</sequence>
<dbReference type="AlphaFoldDB" id="J9DA81"/>
<dbReference type="InParanoid" id="J9DA81"/>
<dbReference type="EMBL" id="AFBI03000016">
    <property type="protein sequence ID" value="EJW04636.1"/>
    <property type="molecule type" value="Genomic_DNA"/>
</dbReference>
<reference evidence="3" key="2">
    <citation type="submission" date="2015-07" db="EMBL/GenBank/DDBJ databases">
        <title>Contrasting host-pathogen interactions and genome evolution in two generalist and specialist microsporidian pathogens of mosquitoes.</title>
        <authorList>
            <consortium name="The Broad Institute Genomics Platform"/>
            <consortium name="The Broad Institute Genome Sequencing Center for Infectious Disease"/>
            <person name="Cuomo C.A."/>
            <person name="Sanscrainte N.D."/>
            <person name="Goldberg J.M."/>
            <person name="Heiman D."/>
            <person name="Young S."/>
            <person name="Zeng Q."/>
            <person name="Becnel J.J."/>
            <person name="Birren B.W."/>
        </authorList>
    </citation>
    <scope>NUCLEOTIDE SEQUENCE [LARGE SCALE GENOMIC DNA]</scope>
    <source>
        <strain evidence="3">USNM 41457</strain>
    </source>
</reference>
<feature type="transmembrane region" description="Helical" evidence="1">
    <location>
        <begin position="53"/>
        <end position="75"/>
    </location>
</feature>
<keyword evidence="3" id="KW-1185">Reference proteome</keyword>